<dbReference type="EMBL" id="MZGV01000021">
    <property type="protein sequence ID" value="OPJ61524.1"/>
    <property type="molecule type" value="Genomic_DNA"/>
</dbReference>
<protein>
    <recommendedName>
        <fullName evidence="4">Integral membrane protein</fullName>
    </recommendedName>
</protein>
<sequence length="225" mass="25552">MYAMTYSSKKKSKLIPAIKIATALSISIFFIIASIKIGLNAKPLYSFDVNKLNITQSVNMNKATLMKNYDLLLSYINNRNISVLALPDFPFSKDGLIHFKEVKNIFMNLDIVFYVTLILGILGSIYCVKKAALSYIKWSSILLIVIPIILSIPFIINFNASFIIFHKLAFSNNYWLLDPSTDPIINALPEAFFMHTAFLILLCIVIFSVLLFTIYRILKKVMADD</sequence>
<accession>A0A1V4INV8</accession>
<keyword evidence="1" id="KW-1133">Transmembrane helix</keyword>
<evidence type="ECO:0000313" key="2">
    <source>
        <dbReference type="EMBL" id="OPJ61524.1"/>
    </source>
</evidence>
<feature type="transmembrane region" description="Helical" evidence="1">
    <location>
        <begin position="140"/>
        <end position="165"/>
    </location>
</feature>
<keyword evidence="1" id="KW-0812">Transmembrane</keyword>
<dbReference type="InterPro" id="IPR010178">
    <property type="entry name" value="Lit"/>
</dbReference>
<proteinExistence type="predicted"/>
<dbReference type="OrthoDB" id="9813051at2"/>
<reference evidence="2 3" key="1">
    <citation type="submission" date="2017-03" db="EMBL/GenBank/DDBJ databases">
        <title>Genome sequence of Clostridium oryzae DSM 28571.</title>
        <authorList>
            <person name="Poehlein A."/>
            <person name="Daniel R."/>
        </authorList>
    </citation>
    <scope>NUCLEOTIDE SEQUENCE [LARGE SCALE GENOMIC DNA]</scope>
    <source>
        <strain evidence="2 3">DSM 28571</strain>
    </source>
</reference>
<organism evidence="2 3">
    <name type="scientific">Clostridium oryzae</name>
    <dbReference type="NCBI Taxonomy" id="1450648"/>
    <lineage>
        <taxon>Bacteria</taxon>
        <taxon>Bacillati</taxon>
        <taxon>Bacillota</taxon>
        <taxon>Clostridia</taxon>
        <taxon>Eubacteriales</taxon>
        <taxon>Clostridiaceae</taxon>
        <taxon>Clostridium</taxon>
    </lineage>
</organism>
<dbReference type="STRING" id="1450648.CLORY_22060"/>
<keyword evidence="1" id="KW-0472">Membrane</keyword>
<comment type="caution">
    <text evidence="2">The sequence shown here is derived from an EMBL/GenBank/DDBJ whole genome shotgun (WGS) entry which is preliminary data.</text>
</comment>
<keyword evidence="3" id="KW-1185">Reference proteome</keyword>
<dbReference type="NCBIfam" id="TIGR01906">
    <property type="entry name" value="integ_TIGR01906"/>
    <property type="match status" value="1"/>
</dbReference>
<dbReference type="AlphaFoldDB" id="A0A1V4INV8"/>
<feature type="transmembrane region" description="Helical" evidence="1">
    <location>
        <begin position="192"/>
        <end position="215"/>
    </location>
</feature>
<gene>
    <name evidence="2" type="ORF">CLORY_22060</name>
</gene>
<dbReference type="Proteomes" id="UP000190080">
    <property type="component" value="Unassembled WGS sequence"/>
</dbReference>
<evidence type="ECO:0008006" key="4">
    <source>
        <dbReference type="Google" id="ProtNLM"/>
    </source>
</evidence>
<name>A0A1V4INV8_9CLOT</name>
<evidence type="ECO:0000256" key="1">
    <source>
        <dbReference type="SAM" id="Phobius"/>
    </source>
</evidence>
<dbReference type="RefSeq" id="WP_079424283.1">
    <property type="nucleotide sequence ID" value="NZ_MZGV01000021.1"/>
</dbReference>
<evidence type="ECO:0000313" key="3">
    <source>
        <dbReference type="Proteomes" id="UP000190080"/>
    </source>
</evidence>
<dbReference type="Pfam" id="PF07314">
    <property type="entry name" value="Lit"/>
    <property type="match status" value="1"/>
</dbReference>
<feature type="transmembrane region" description="Helical" evidence="1">
    <location>
        <begin position="111"/>
        <end position="128"/>
    </location>
</feature>
<feature type="transmembrane region" description="Helical" evidence="1">
    <location>
        <begin position="20"/>
        <end position="39"/>
    </location>
</feature>